<dbReference type="AlphaFoldDB" id="A0A316VLH4"/>
<keyword evidence="2" id="KW-1185">Reference proteome</keyword>
<reference evidence="1 2" key="1">
    <citation type="journal article" date="2018" name="Mol. Biol. Evol.">
        <title>Broad Genomic Sampling Reveals a Smut Pathogenic Ancestry of the Fungal Clade Ustilaginomycotina.</title>
        <authorList>
            <person name="Kijpornyongpan T."/>
            <person name="Mondo S.J."/>
            <person name="Barry K."/>
            <person name="Sandor L."/>
            <person name="Lee J."/>
            <person name="Lipzen A."/>
            <person name="Pangilinan J."/>
            <person name="LaButti K."/>
            <person name="Hainaut M."/>
            <person name="Henrissat B."/>
            <person name="Grigoriev I.V."/>
            <person name="Spatafora J.W."/>
            <person name="Aime M.C."/>
        </authorList>
    </citation>
    <scope>NUCLEOTIDE SEQUENCE [LARGE SCALE GENOMIC DNA]</scope>
    <source>
        <strain evidence="1 2">MCA 3882</strain>
    </source>
</reference>
<dbReference type="GeneID" id="37024727"/>
<evidence type="ECO:0000313" key="2">
    <source>
        <dbReference type="Proteomes" id="UP000245771"/>
    </source>
</evidence>
<protein>
    <submittedName>
        <fullName evidence="1">Uncharacterized protein</fullName>
    </submittedName>
</protein>
<name>A0A316VLH4_9BASI</name>
<gene>
    <name evidence="1" type="ORF">FA14DRAFT_8173</name>
</gene>
<dbReference type="RefSeq" id="XP_025357233.1">
    <property type="nucleotide sequence ID" value="XM_025502946.1"/>
</dbReference>
<proteinExistence type="predicted"/>
<sequence>MNHLEGVKLFLIPILQTLLPAQSTFSSIKMRFSNILVLVVAAGAATFANAAPAQNGVEVGGNVQFARDNLNVDHVPQARSINEPKNAVRGLNTDNVKRRGKVKAEEEALARRLIPPLFYLWAEFTDDDGNNGYGHDSLYSTDQFYVPDDKTKIRIHAFPKNTSQDFYIQNDQNEKQYIFSPYDGELINFSLNGTEFKFGRDDDDKKA</sequence>
<accession>A0A316VLH4</accession>
<dbReference type="EMBL" id="KZ819602">
    <property type="protein sequence ID" value="PWN36931.1"/>
    <property type="molecule type" value="Genomic_DNA"/>
</dbReference>
<evidence type="ECO:0000313" key="1">
    <source>
        <dbReference type="EMBL" id="PWN36931.1"/>
    </source>
</evidence>
<organism evidence="1 2">
    <name type="scientific">Meira miltonrushii</name>
    <dbReference type="NCBI Taxonomy" id="1280837"/>
    <lineage>
        <taxon>Eukaryota</taxon>
        <taxon>Fungi</taxon>
        <taxon>Dikarya</taxon>
        <taxon>Basidiomycota</taxon>
        <taxon>Ustilaginomycotina</taxon>
        <taxon>Exobasidiomycetes</taxon>
        <taxon>Exobasidiales</taxon>
        <taxon>Brachybasidiaceae</taxon>
        <taxon>Meira</taxon>
    </lineage>
</organism>
<dbReference type="Proteomes" id="UP000245771">
    <property type="component" value="Unassembled WGS sequence"/>
</dbReference>
<dbReference type="InParanoid" id="A0A316VLH4"/>